<proteinExistence type="predicted"/>
<evidence type="ECO:0000313" key="2">
    <source>
        <dbReference type="EMBL" id="MBM6617424.1"/>
    </source>
</evidence>
<dbReference type="Proteomes" id="UP001518925">
    <property type="component" value="Unassembled WGS sequence"/>
</dbReference>
<keyword evidence="1" id="KW-0812">Transmembrane</keyword>
<gene>
    <name evidence="2" type="ORF">JR050_07010</name>
</gene>
<dbReference type="EMBL" id="JAFELM010000021">
    <property type="protein sequence ID" value="MBM6617424.1"/>
    <property type="molecule type" value="Genomic_DNA"/>
</dbReference>
<keyword evidence="3" id="KW-1185">Reference proteome</keyword>
<dbReference type="RefSeq" id="WP_204202793.1">
    <property type="nucleotide sequence ID" value="NZ_JAFELM010000021.1"/>
</dbReference>
<organism evidence="2 3">
    <name type="scientific">Bacillus suaedaesalsae</name>
    <dbReference type="NCBI Taxonomy" id="2810349"/>
    <lineage>
        <taxon>Bacteria</taxon>
        <taxon>Bacillati</taxon>
        <taxon>Bacillota</taxon>
        <taxon>Bacilli</taxon>
        <taxon>Bacillales</taxon>
        <taxon>Bacillaceae</taxon>
        <taxon>Bacillus</taxon>
    </lineage>
</organism>
<accession>A0ABS2DG10</accession>
<sequence>MAHLFTGSALLITALLLFLIDRYYPYVDFMSSFSAKGFRRLVGGLVVTGILLLSFGVYSYITYQPPFMKIAIEGNTYFVEGEIDKVAYVQEATEVYKVSEKGAIKVVLWEAVEGSNLTIDLVRKKGTLMTTSEIEKMEDSISSKIVNKLEAKALYQFPLMVDEAGEWKVTVKEKENVIGSFYIKVSP</sequence>
<keyword evidence="1" id="KW-1133">Transmembrane helix</keyword>
<evidence type="ECO:0000313" key="3">
    <source>
        <dbReference type="Proteomes" id="UP001518925"/>
    </source>
</evidence>
<reference evidence="2 3" key="1">
    <citation type="submission" date="2021-02" db="EMBL/GenBank/DDBJ databases">
        <title>Bacillus sp. RD4P76, an endophyte from a halophyte.</title>
        <authorList>
            <person name="Sun J.-Q."/>
        </authorList>
    </citation>
    <scope>NUCLEOTIDE SEQUENCE [LARGE SCALE GENOMIC DNA]</scope>
    <source>
        <strain evidence="2 3">RD4P76</strain>
    </source>
</reference>
<comment type="caution">
    <text evidence="2">The sequence shown here is derived from an EMBL/GenBank/DDBJ whole genome shotgun (WGS) entry which is preliminary data.</text>
</comment>
<evidence type="ECO:0000256" key="1">
    <source>
        <dbReference type="SAM" id="Phobius"/>
    </source>
</evidence>
<feature type="transmembrane region" description="Helical" evidence="1">
    <location>
        <begin position="38"/>
        <end position="61"/>
    </location>
</feature>
<protein>
    <submittedName>
        <fullName evidence="2">Uncharacterized protein</fullName>
    </submittedName>
</protein>
<keyword evidence="1" id="KW-0472">Membrane</keyword>
<name>A0ABS2DG10_9BACI</name>